<evidence type="ECO:0000313" key="2">
    <source>
        <dbReference type="EMBL" id="KAJ0185236.1"/>
    </source>
</evidence>
<keyword evidence="3" id="KW-1185">Reference proteome</keyword>
<accession>A0A9R1UDP9</accession>
<dbReference type="AlphaFoldDB" id="A0A9R1UDP9"/>
<protein>
    <submittedName>
        <fullName evidence="2">Uncharacterized protein</fullName>
    </submittedName>
</protein>
<reference evidence="2 3" key="1">
    <citation type="journal article" date="2017" name="Nat. Commun.">
        <title>Genome assembly with in vitro proximity ligation data and whole-genome triplication in lettuce.</title>
        <authorList>
            <person name="Reyes-Chin-Wo S."/>
            <person name="Wang Z."/>
            <person name="Yang X."/>
            <person name="Kozik A."/>
            <person name="Arikit S."/>
            <person name="Song C."/>
            <person name="Xia L."/>
            <person name="Froenicke L."/>
            <person name="Lavelle D.O."/>
            <person name="Truco M.J."/>
            <person name="Xia R."/>
            <person name="Zhu S."/>
            <person name="Xu C."/>
            <person name="Xu H."/>
            <person name="Xu X."/>
            <person name="Cox K."/>
            <person name="Korf I."/>
            <person name="Meyers B.C."/>
            <person name="Michelmore R.W."/>
        </authorList>
    </citation>
    <scope>NUCLEOTIDE SEQUENCE [LARGE SCALE GENOMIC DNA]</scope>
    <source>
        <strain evidence="3">cv. Salinas</strain>
        <tissue evidence="2">Seedlings</tissue>
    </source>
</reference>
<feature type="compositionally biased region" description="Low complexity" evidence="1">
    <location>
        <begin position="26"/>
        <end position="39"/>
    </location>
</feature>
<dbReference type="EMBL" id="NBSK02000009">
    <property type="protein sequence ID" value="KAJ0185236.1"/>
    <property type="molecule type" value="Genomic_DNA"/>
</dbReference>
<proteinExistence type="predicted"/>
<sequence>MAPASRRNRAFGHNDHHNTTRDTNPSITTTRKPTSTSTMTNEDEYLVSKHHLVFPAAADDGLPVFPHGEYSTHPTFRTLADVQPILPPSPGNIHSSNAIARSQCPNKTSTRDELVHTGATGVKLTIPSAHVRKHTATTIYPIDAHGRCACRRKTTAEGRQRKGKYCEYHKSNTHDIGECTVLKREVEEQQLTGDLVEVVKYLKSKFEADLKDVQARKDTKKHPTKNE</sequence>
<gene>
    <name evidence="2" type="ORF">LSAT_V11C900475990</name>
</gene>
<name>A0A9R1UDP9_LACSA</name>
<evidence type="ECO:0000256" key="1">
    <source>
        <dbReference type="SAM" id="MobiDB-lite"/>
    </source>
</evidence>
<comment type="caution">
    <text evidence="2">The sequence shown here is derived from an EMBL/GenBank/DDBJ whole genome shotgun (WGS) entry which is preliminary data.</text>
</comment>
<evidence type="ECO:0000313" key="3">
    <source>
        <dbReference type="Proteomes" id="UP000235145"/>
    </source>
</evidence>
<dbReference type="Proteomes" id="UP000235145">
    <property type="component" value="Unassembled WGS sequence"/>
</dbReference>
<feature type="compositionally biased region" description="Basic residues" evidence="1">
    <location>
        <begin position="1"/>
        <end position="10"/>
    </location>
</feature>
<organism evidence="2 3">
    <name type="scientific">Lactuca sativa</name>
    <name type="common">Garden lettuce</name>
    <dbReference type="NCBI Taxonomy" id="4236"/>
    <lineage>
        <taxon>Eukaryota</taxon>
        <taxon>Viridiplantae</taxon>
        <taxon>Streptophyta</taxon>
        <taxon>Embryophyta</taxon>
        <taxon>Tracheophyta</taxon>
        <taxon>Spermatophyta</taxon>
        <taxon>Magnoliopsida</taxon>
        <taxon>eudicotyledons</taxon>
        <taxon>Gunneridae</taxon>
        <taxon>Pentapetalae</taxon>
        <taxon>asterids</taxon>
        <taxon>campanulids</taxon>
        <taxon>Asterales</taxon>
        <taxon>Asteraceae</taxon>
        <taxon>Cichorioideae</taxon>
        <taxon>Cichorieae</taxon>
        <taxon>Lactucinae</taxon>
        <taxon>Lactuca</taxon>
    </lineage>
</organism>
<feature type="region of interest" description="Disordered" evidence="1">
    <location>
        <begin position="1"/>
        <end position="39"/>
    </location>
</feature>